<dbReference type="Proteomes" id="UP000673691">
    <property type="component" value="Unassembled WGS sequence"/>
</dbReference>
<dbReference type="InterPro" id="IPR012959">
    <property type="entry name" value="CPL_dom"/>
</dbReference>
<gene>
    <name evidence="3" type="ORF">BJ554DRAFT_7401</name>
</gene>
<feature type="domain" description="CPL" evidence="2">
    <location>
        <begin position="11"/>
        <end position="129"/>
    </location>
</feature>
<evidence type="ECO:0000259" key="2">
    <source>
        <dbReference type="Pfam" id="PF08144"/>
    </source>
</evidence>
<organism evidence="3 4">
    <name type="scientific">Olpidium bornovanus</name>
    <dbReference type="NCBI Taxonomy" id="278681"/>
    <lineage>
        <taxon>Eukaryota</taxon>
        <taxon>Fungi</taxon>
        <taxon>Fungi incertae sedis</taxon>
        <taxon>Olpidiomycota</taxon>
        <taxon>Olpidiomycotina</taxon>
        <taxon>Olpidiomycetes</taxon>
        <taxon>Olpidiales</taxon>
        <taxon>Olpidiaceae</taxon>
        <taxon>Olpidium</taxon>
    </lineage>
</organism>
<dbReference type="GO" id="GO:0005730">
    <property type="term" value="C:nucleolus"/>
    <property type="evidence" value="ECO:0007669"/>
    <property type="project" value="TreeGrafter"/>
</dbReference>
<dbReference type="PANTHER" id="PTHR13389">
    <property type="entry name" value="PUMILIO HOMOLOG 3"/>
    <property type="match status" value="1"/>
</dbReference>
<sequence length="183" mass="20840">MEPTLGAICRDNYGRKVVGTLLVGRSRRYLDQSWFDFLNSLDAIRARTSKKEPELRRQELLAALSPALVSLVAEKFDVLAWEPFAEQIVQDTLVHAKDGARSVCNVFFLWPAGDRTPIHDSMLKLLAEAVDDEKNPMLNSVSSKVYEAAVKYERKQLNQSQFFVAWTWFFASSLRYVQAPPRG</sequence>
<proteinExistence type="predicted"/>
<evidence type="ECO:0000256" key="1">
    <source>
        <dbReference type="ARBA" id="ARBA00022884"/>
    </source>
</evidence>
<reference evidence="3 4" key="1">
    <citation type="journal article" name="Sci. Rep.">
        <title>Genome-scale phylogenetic analyses confirm Olpidium as the closest living zoosporic fungus to the non-flagellated, terrestrial fungi.</title>
        <authorList>
            <person name="Chang Y."/>
            <person name="Rochon D."/>
            <person name="Sekimoto S."/>
            <person name="Wang Y."/>
            <person name="Chovatia M."/>
            <person name="Sandor L."/>
            <person name="Salamov A."/>
            <person name="Grigoriev I.V."/>
            <person name="Stajich J.E."/>
            <person name="Spatafora J.W."/>
        </authorList>
    </citation>
    <scope>NUCLEOTIDE SEQUENCE [LARGE SCALE GENOMIC DNA]</scope>
    <source>
        <strain evidence="3">S191</strain>
    </source>
</reference>
<dbReference type="GO" id="GO:0006417">
    <property type="term" value="P:regulation of translation"/>
    <property type="evidence" value="ECO:0007669"/>
    <property type="project" value="TreeGrafter"/>
</dbReference>
<keyword evidence="4" id="KW-1185">Reference proteome</keyword>
<dbReference type="GO" id="GO:0003729">
    <property type="term" value="F:mRNA binding"/>
    <property type="evidence" value="ECO:0007669"/>
    <property type="project" value="TreeGrafter"/>
</dbReference>
<accession>A0A8H8DJA0</accession>
<evidence type="ECO:0000313" key="3">
    <source>
        <dbReference type="EMBL" id="KAG5460538.1"/>
    </source>
</evidence>
<dbReference type="PANTHER" id="PTHR13389:SF0">
    <property type="entry name" value="PUMILIO HOMOLOG 3"/>
    <property type="match status" value="1"/>
</dbReference>
<dbReference type="Pfam" id="PF08144">
    <property type="entry name" value="CPL"/>
    <property type="match status" value="1"/>
</dbReference>
<name>A0A8H8DJA0_9FUNG</name>
<dbReference type="InterPro" id="IPR040059">
    <property type="entry name" value="PUM3"/>
</dbReference>
<dbReference type="AlphaFoldDB" id="A0A8H8DJA0"/>
<dbReference type="EMBL" id="JAEFCI010005071">
    <property type="protein sequence ID" value="KAG5460538.1"/>
    <property type="molecule type" value="Genomic_DNA"/>
</dbReference>
<evidence type="ECO:0000313" key="4">
    <source>
        <dbReference type="Proteomes" id="UP000673691"/>
    </source>
</evidence>
<comment type="caution">
    <text evidence="3">The sequence shown here is derived from an EMBL/GenBank/DDBJ whole genome shotgun (WGS) entry which is preliminary data.</text>
</comment>
<dbReference type="OrthoDB" id="497380at2759"/>
<protein>
    <recommendedName>
        <fullName evidence="2">CPL domain-containing protein</fullName>
    </recommendedName>
</protein>
<keyword evidence="1" id="KW-0694">RNA-binding</keyword>